<organism evidence="15 16">
    <name type="scientific">Camellia sinensis var. sinensis</name>
    <name type="common">China tea</name>
    <dbReference type="NCBI Taxonomy" id="542762"/>
    <lineage>
        <taxon>Eukaryota</taxon>
        <taxon>Viridiplantae</taxon>
        <taxon>Streptophyta</taxon>
        <taxon>Embryophyta</taxon>
        <taxon>Tracheophyta</taxon>
        <taxon>Spermatophyta</taxon>
        <taxon>Magnoliopsida</taxon>
        <taxon>eudicotyledons</taxon>
        <taxon>Gunneridae</taxon>
        <taxon>Pentapetalae</taxon>
        <taxon>asterids</taxon>
        <taxon>Ericales</taxon>
        <taxon>Theaceae</taxon>
        <taxon>Camellia</taxon>
    </lineage>
</organism>
<dbReference type="FunFam" id="1.10.510.10:FF:000388">
    <property type="entry name" value="Leucine-rich repeat receptor-like tyrosine-protein kinase PXC3"/>
    <property type="match status" value="1"/>
</dbReference>
<evidence type="ECO:0000256" key="7">
    <source>
        <dbReference type="ARBA" id="ARBA00022741"/>
    </source>
</evidence>
<protein>
    <recommendedName>
        <fullName evidence="14">Protein kinase domain-containing protein</fullName>
    </recommendedName>
</protein>
<evidence type="ECO:0000256" key="6">
    <source>
        <dbReference type="ARBA" id="ARBA00022737"/>
    </source>
</evidence>
<dbReference type="InterPro" id="IPR032675">
    <property type="entry name" value="LRR_dom_sf"/>
</dbReference>
<dbReference type="EMBL" id="SDRB02007028">
    <property type="protein sequence ID" value="THG11785.1"/>
    <property type="molecule type" value="Genomic_DNA"/>
</dbReference>
<dbReference type="FunFam" id="3.80.10.10:FF:000400">
    <property type="entry name" value="Nuclear pore complex protein NUP107"/>
    <property type="match status" value="1"/>
</dbReference>
<dbReference type="Pfam" id="PF00560">
    <property type="entry name" value="LRR_1"/>
    <property type="match status" value="8"/>
</dbReference>
<evidence type="ECO:0000256" key="11">
    <source>
        <dbReference type="ARBA" id="ARBA00023170"/>
    </source>
</evidence>
<dbReference type="Pfam" id="PF07714">
    <property type="entry name" value="PK_Tyr_Ser-Thr"/>
    <property type="match status" value="1"/>
</dbReference>
<dbReference type="GO" id="GO:0033612">
    <property type="term" value="F:receptor serine/threonine kinase binding"/>
    <property type="evidence" value="ECO:0007669"/>
    <property type="project" value="TreeGrafter"/>
</dbReference>
<evidence type="ECO:0000313" key="16">
    <source>
        <dbReference type="Proteomes" id="UP000306102"/>
    </source>
</evidence>
<evidence type="ECO:0000256" key="8">
    <source>
        <dbReference type="ARBA" id="ARBA00022840"/>
    </source>
</evidence>
<keyword evidence="6" id="KW-0677">Repeat</keyword>
<keyword evidence="4 13" id="KW-0812">Transmembrane</keyword>
<keyword evidence="16" id="KW-1185">Reference proteome</keyword>
<comment type="subcellular location">
    <subcellularLocation>
        <location evidence="1">Membrane</location>
        <topology evidence="1">Single-pass type I membrane protein</topology>
    </subcellularLocation>
</comment>
<dbReference type="InterPro" id="IPR008266">
    <property type="entry name" value="Tyr_kinase_AS"/>
</dbReference>
<accession>A0A4S4E8I1</accession>
<keyword evidence="10 13" id="KW-0472">Membrane</keyword>
<keyword evidence="5" id="KW-0732">Signal</keyword>
<feature type="domain" description="Protein kinase" evidence="14">
    <location>
        <begin position="655"/>
        <end position="934"/>
    </location>
</feature>
<dbReference type="InterPro" id="IPR050647">
    <property type="entry name" value="Plant_LRR-RLKs"/>
</dbReference>
<evidence type="ECO:0000256" key="2">
    <source>
        <dbReference type="ARBA" id="ARBA00022614"/>
    </source>
</evidence>
<dbReference type="SUPFAM" id="SSF56112">
    <property type="entry name" value="Protein kinase-like (PK-like)"/>
    <property type="match status" value="1"/>
</dbReference>
<dbReference type="FunFam" id="3.80.10.10:FF:000095">
    <property type="entry name" value="LRR receptor-like serine/threonine-protein kinase GSO1"/>
    <property type="match status" value="1"/>
</dbReference>
<dbReference type="GO" id="GO:0099402">
    <property type="term" value="P:plant organ development"/>
    <property type="evidence" value="ECO:0007669"/>
    <property type="project" value="UniProtKB-ARBA"/>
</dbReference>
<feature type="transmembrane region" description="Helical" evidence="13">
    <location>
        <begin position="583"/>
        <end position="607"/>
    </location>
</feature>
<keyword evidence="8" id="KW-0067">ATP-binding</keyword>
<keyword evidence="7" id="KW-0547">Nucleotide-binding</keyword>
<dbReference type="GO" id="GO:0009653">
    <property type="term" value="P:anatomical structure morphogenesis"/>
    <property type="evidence" value="ECO:0007669"/>
    <property type="project" value="UniProtKB-ARBA"/>
</dbReference>
<keyword evidence="2" id="KW-0433">Leucine-rich repeat</keyword>
<dbReference type="PROSITE" id="PS00109">
    <property type="entry name" value="PROTEIN_KINASE_TYR"/>
    <property type="match status" value="1"/>
</dbReference>
<dbReference type="InterPro" id="IPR013210">
    <property type="entry name" value="LRR_N_plant-typ"/>
</dbReference>
<dbReference type="PANTHER" id="PTHR48056">
    <property type="entry name" value="LRR RECEPTOR-LIKE SERINE/THREONINE-PROTEIN KINASE-RELATED"/>
    <property type="match status" value="1"/>
</dbReference>
<gene>
    <name evidence="15" type="ORF">TEA_013220</name>
</gene>
<evidence type="ECO:0000256" key="5">
    <source>
        <dbReference type="ARBA" id="ARBA00022729"/>
    </source>
</evidence>
<dbReference type="PROSITE" id="PS51450">
    <property type="entry name" value="LRR"/>
    <property type="match status" value="1"/>
</dbReference>
<dbReference type="GO" id="GO:0016020">
    <property type="term" value="C:membrane"/>
    <property type="evidence" value="ECO:0007669"/>
    <property type="project" value="UniProtKB-SubCell"/>
</dbReference>
<keyword evidence="3" id="KW-0808">Transferase</keyword>
<sequence>MAITGLDCDVLGIGGARITASFPDCDVLVNDDSEINNSVVSLTEGIPVMGYLCLFSLLIFGFLSKSQLVYAQLLHDETTTLLAIGKELGLTDWGLNNTDYCSWPGIGCALNSSMVEKLDLSHRGLEGNITLVSELKALKWLDLSYNDFHGSIPPSFGNLSELEFLDLALNKFGSSIPVELGRLRNLRSLNLSNNLLTGQIPYELEGLEKLQEFQIFTNKLSGFIPIWIGNLTNLRVFTAYENEIGGTIPDNLGLKSELQLLNLHSNQLEGTIPESMFALGKLEILVLTLNQLTGNLPEEVGNCKGLSSIRIGNNKITGSIPGAIGNVSSLTYFEADDNNLSGEIVSEFAQCSNLTLLNLASNGFTGTIPPELGQLTNLQELILSSNSLFGEIPTSILSSNSLNKLDLSNNRFNGTIPADICNTSRLQYLLLGQNSITGEIPHEIGNCVKLLELEMGGNYLTGTIPPEISHIKNLQIALNLSFNHLHGPLPPDLGRFDKLVSLDVSNNQLSGTIPSALKGMLSLIEVNFSNNLFTGPIPTFVPFQKSPNSSFSGNKGLCGEPLSSSCGNSNSHGSYHRKVSYKIILAVIGSGLAVFVSVIIVVMLFMMRERQEKSKKSEGIADDESNNQPSIIAGNVFVENLRQAIDFDAVVKATMKDSNKLSSGTFSTVYKAVMPSGILLSVKRLKSMDRTIIHHQSKMIRELERLSRLCHDNLMRPIGYVFYEDVALLLHQYLPNGTLAQFLHDSSKLQDYKPDWPKRLEIAIGVAEGLDFLHHLAIIHLDISAGNIILDASFKALVGEVEISKLLDPSRGTASISAVAGSFGYIPPEYAYTMQVTAPGNVYSYGVVLLEILTTRVPVDEAFGEGIDLVKWVHSAPARGETPEQILDPRLSTVSFTWRKEMLAALKVALLCTDSTPAKRPKMKKVVEMLQEITQN</sequence>
<comment type="caution">
    <text evidence="15">The sequence shown here is derived from an EMBL/GenBank/DDBJ whole genome shotgun (WGS) entry which is preliminary data.</text>
</comment>
<keyword evidence="9 13" id="KW-1133">Transmembrane helix</keyword>
<evidence type="ECO:0000256" key="13">
    <source>
        <dbReference type="SAM" id="Phobius"/>
    </source>
</evidence>
<dbReference type="Proteomes" id="UP000306102">
    <property type="component" value="Unassembled WGS sequence"/>
</dbReference>
<dbReference type="PANTHER" id="PTHR48056:SF40">
    <property type="entry name" value="LEUCINE-RICH REPEAT RECEPTOR-LIKE TYROSINE-PROTEIN KINASE PXC3"/>
    <property type="match status" value="1"/>
</dbReference>
<keyword evidence="12" id="KW-0325">Glycoprotein</keyword>
<dbReference type="InterPro" id="IPR000719">
    <property type="entry name" value="Prot_kinase_dom"/>
</dbReference>
<evidence type="ECO:0000256" key="9">
    <source>
        <dbReference type="ARBA" id="ARBA00022989"/>
    </source>
</evidence>
<dbReference type="CDD" id="cd14066">
    <property type="entry name" value="STKc_IRAK"/>
    <property type="match status" value="1"/>
</dbReference>
<evidence type="ECO:0000259" key="14">
    <source>
        <dbReference type="PROSITE" id="PS50011"/>
    </source>
</evidence>
<dbReference type="SUPFAM" id="SSF52058">
    <property type="entry name" value="L domain-like"/>
    <property type="match status" value="2"/>
</dbReference>
<proteinExistence type="predicted"/>
<dbReference type="STRING" id="542762.A0A4S4E8I1"/>
<dbReference type="InterPro" id="IPR001245">
    <property type="entry name" value="Ser-Thr/Tyr_kinase_cat_dom"/>
</dbReference>
<dbReference type="InterPro" id="IPR003591">
    <property type="entry name" value="Leu-rich_rpt_typical-subtyp"/>
</dbReference>
<dbReference type="GO" id="GO:0051707">
    <property type="term" value="P:response to other organism"/>
    <property type="evidence" value="ECO:0007669"/>
    <property type="project" value="UniProtKB-ARBA"/>
</dbReference>
<dbReference type="GO" id="GO:0005524">
    <property type="term" value="F:ATP binding"/>
    <property type="evidence" value="ECO:0007669"/>
    <property type="project" value="UniProtKB-KW"/>
</dbReference>
<dbReference type="GO" id="GO:0004672">
    <property type="term" value="F:protein kinase activity"/>
    <property type="evidence" value="ECO:0007669"/>
    <property type="project" value="InterPro"/>
</dbReference>
<dbReference type="InterPro" id="IPR001611">
    <property type="entry name" value="Leu-rich_rpt"/>
</dbReference>
<dbReference type="Gene3D" id="1.10.510.10">
    <property type="entry name" value="Transferase(Phosphotransferase) domain 1"/>
    <property type="match status" value="1"/>
</dbReference>
<dbReference type="GO" id="GO:0006952">
    <property type="term" value="P:defense response"/>
    <property type="evidence" value="ECO:0007669"/>
    <property type="project" value="UniProtKB-ARBA"/>
</dbReference>
<dbReference type="SMART" id="SM00369">
    <property type="entry name" value="LRR_TYP"/>
    <property type="match status" value="6"/>
</dbReference>
<dbReference type="InterPro" id="IPR011009">
    <property type="entry name" value="Kinase-like_dom_sf"/>
</dbReference>
<evidence type="ECO:0000256" key="12">
    <source>
        <dbReference type="ARBA" id="ARBA00023180"/>
    </source>
</evidence>
<keyword evidence="11" id="KW-0675">Receptor</keyword>
<reference evidence="15 16" key="1">
    <citation type="journal article" date="2018" name="Proc. Natl. Acad. Sci. U.S.A.">
        <title>Draft genome sequence of Camellia sinensis var. sinensis provides insights into the evolution of the tea genome and tea quality.</title>
        <authorList>
            <person name="Wei C."/>
            <person name="Yang H."/>
            <person name="Wang S."/>
            <person name="Zhao J."/>
            <person name="Liu C."/>
            <person name="Gao L."/>
            <person name="Xia E."/>
            <person name="Lu Y."/>
            <person name="Tai Y."/>
            <person name="She G."/>
            <person name="Sun J."/>
            <person name="Cao H."/>
            <person name="Tong W."/>
            <person name="Gao Q."/>
            <person name="Li Y."/>
            <person name="Deng W."/>
            <person name="Jiang X."/>
            <person name="Wang W."/>
            <person name="Chen Q."/>
            <person name="Zhang S."/>
            <person name="Li H."/>
            <person name="Wu J."/>
            <person name="Wang P."/>
            <person name="Li P."/>
            <person name="Shi C."/>
            <person name="Zheng F."/>
            <person name="Jian J."/>
            <person name="Huang B."/>
            <person name="Shan D."/>
            <person name="Shi M."/>
            <person name="Fang C."/>
            <person name="Yue Y."/>
            <person name="Li F."/>
            <person name="Li D."/>
            <person name="Wei S."/>
            <person name="Han B."/>
            <person name="Jiang C."/>
            <person name="Yin Y."/>
            <person name="Xia T."/>
            <person name="Zhang Z."/>
            <person name="Bennetzen J.L."/>
            <person name="Zhao S."/>
            <person name="Wan X."/>
        </authorList>
    </citation>
    <scope>NUCLEOTIDE SEQUENCE [LARGE SCALE GENOMIC DNA]</scope>
    <source>
        <strain evidence="16">cv. Shuchazao</strain>
        <tissue evidence="15">Leaf</tissue>
    </source>
</reference>
<dbReference type="Gene3D" id="3.30.200.20">
    <property type="entry name" value="Phosphorylase Kinase, domain 1"/>
    <property type="match status" value="1"/>
</dbReference>
<name>A0A4S4E8I1_CAMSN</name>
<dbReference type="Pfam" id="PF08263">
    <property type="entry name" value="LRRNT_2"/>
    <property type="match status" value="1"/>
</dbReference>
<evidence type="ECO:0000256" key="3">
    <source>
        <dbReference type="ARBA" id="ARBA00022679"/>
    </source>
</evidence>
<evidence type="ECO:0000256" key="10">
    <source>
        <dbReference type="ARBA" id="ARBA00023136"/>
    </source>
</evidence>
<evidence type="ECO:0000256" key="4">
    <source>
        <dbReference type="ARBA" id="ARBA00022692"/>
    </source>
</evidence>
<dbReference type="AlphaFoldDB" id="A0A4S4E8I1"/>
<dbReference type="PROSITE" id="PS50011">
    <property type="entry name" value="PROTEIN_KINASE_DOM"/>
    <property type="match status" value="1"/>
</dbReference>
<dbReference type="Gene3D" id="3.80.10.10">
    <property type="entry name" value="Ribonuclease Inhibitor"/>
    <property type="match status" value="3"/>
</dbReference>
<dbReference type="FunFam" id="3.30.200.20:FF:000454">
    <property type="entry name" value="Leucine-rich repeat receptor-like tyrosine-protein kinase PXC3"/>
    <property type="match status" value="1"/>
</dbReference>
<evidence type="ECO:0000256" key="1">
    <source>
        <dbReference type="ARBA" id="ARBA00004479"/>
    </source>
</evidence>
<evidence type="ECO:0000313" key="15">
    <source>
        <dbReference type="EMBL" id="THG11785.1"/>
    </source>
</evidence>